<evidence type="ECO:0000256" key="10">
    <source>
        <dbReference type="PROSITE-ProRule" id="PRU00110"/>
    </source>
</evidence>
<evidence type="ECO:0000313" key="14">
    <source>
        <dbReference type="EMBL" id="SAL36577.1"/>
    </source>
</evidence>
<protein>
    <recommendedName>
        <fullName evidence="4">Chemotaxis protein CheA</fullName>
        <ecNumber evidence="3">2.7.13.3</ecNumber>
    </recommendedName>
</protein>
<dbReference type="GO" id="GO:0004673">
    <property type="term" value="F:protein histidine kinase activity"/>
    <property type="evidence" value="ECO:0007669"/>
    <property type="project" value="UniProtKB-EC"/>
</dbReference>
<evidence type="ECO:0000313" key="15">
    <source>
        <dbReference type="Proteomes" id="UP000054740"/>
    </source>
</evidence>
<evidence type="ECO:0000256" key="8">
    <source>
        <dbReference type="ARBA" id="ARBA00023012"/>
    </source>
</evidence>
<dbReference type="SUPFAM" id="SSF47226">
    <property type="entry name" value="Histidine-containing phosphotransfer domain, HPT domain"/>
    <property type="match status" value="1"/>
</dbReference>
<evidence type="ECO:0000256" key="6">
    <source>
        <dbReference type="ARBA" id="ARBA00022679"/>
    </source>
</evidence>
<dbReference type="PANTHER" id="PTHR43395">
    <property type="entry name" value="SENSOR HISTIDINE KINASE CHEA"/>
    <property type="match status" value="1"/>
</dbReference>
<dbReference type="Gene3D" id="1.20.120.160">
    <property type="entry name" value="HPT domain"/>
    <property type="match status" value="1"/>
</dbReference>
<dbReference type="InterPro" id="IPR036641">
    <property type="entry name" value="HPT_dom_sf"/>
</dbReference>
<dbReference type="PROSITE" id="PS50894">
    <property type="entry name" value="HPT"/>
    <property type="match status" value="1"/>
</dbReference>
<evidence type="ECO:0000256" key="1">
    <source>
        <dbReference type="ARBA" id="ARBA00000085"/>
    </source>
</evidence>
<evidence type="ECO:0000256" key="5">
    <source>
        <dbReference type="ARBA" id="ARBA00022553"/>
    </source>
</evidence>
<dbReference type="Pfam" id="PF01627">
    <property type="entry name" value="Hpt"/>
    <property type="match status" value="1"/>
</dbReference>
<evidence type="ECO:0000256" key="4">
    <source>
        <dbReference type="ARBA" id="ARBA00021495"/>
    </source>
</evidence>
<dbReference type="FunFam" id="3.30.565.10:FF:000016">
    <property type="entry name" value="Chemotaxis protein CheA, putative"/>
    <property type="match status" value="1"/>
</dbReference>
<dbReference type="Pfam" id="PF12729">
    <property type="entry name" value="4HB_MCP_1"/>
    <property type="match status" value="1"/>
</dbReference>
<dbReference type="InterPro" id="IPR003594">
    <property type="entry name" value="HATPase_dom"/>
</dbReference>
<evidence type="ECO:0000256" key="2">
    <source>
        <dbReference type="ARBA" id="ARBA00004370"/>
    </source>
</evidence>
<organism evidence="14 15">
    <name type="scientific">Caballeronia cordobensis</name>
    <name type="common">Burkholderia cordobensis</name>
    <dbReference type="NCBI Taxonomy" id="1353886"/>
    <lineage>
        <taxon>Bacteria</taxon>
        <taxon>Pseudomonadati</taxon>
        <taxon>Pseudomonadota</taxon>
        <taxon>Betaproteobacteria</taxon>
        <taxon>Burkholderiales</taxon>
        <taxon>Burkholderiaceae</taxon>
        <taxon>Caballeronia</taxon>
    </lineage>
</organism>
<dbReference type="Pfam" id="PF00672">
    <property type="entry name" value="HAMP"/>
    <property type="match status" value="1"/>
</dbReference>
<evidence type="ECO:0000259" key="13">
    <source>
        <dbReference type="PROSITE" id="PS50894"/>
    </source>
</evidence>
<dbReference type="PANTHER" id="PTHR43395:SF10">
    <property type="entry name" value="CHEMOTAXIS PROTEIN CHEA"/>
    <property type="match status" value="1"/>
</dbReference>
<dbReference type="AlphaFoldDB" id="A0A158GXJ3"/>
<dbReference type="RefSeq" id="WP_053571641.1">
    <property type="nucleotide sequence ID" value="NZ_FCNY02000006.1"/>
</dbReference>
<dbReference type="EMBL" id="FCNY02000006">
    <property type="protein sequence ID" value="SAL36577.1"/>
    <property type="molecule type" value="Genomic_DNA"/>
</dbReference>
<sequence length="740" mass="80346">MTIRHRIVLLVVLMLTALAAIGGYAVKQTRDSSKEVHQVTQGVVPSALASADLVSQVKDVQIATMTLVYAPDAQIAAQARELLATRESTLKGALDLQEKAAASPAQKGLVAQARESLANYFDAIKQTGQMQEAGKSALAQAFLFANVAQYKDELQGIVETLRIEKDRQKDAAIDTLNDALATTSVTLAAATGVAVAILVGISVLLYRQISLPLSRMQTMMSEIASSQDFTRRVPVERMDEIGCSIVAFNGMIAKIQESSLQLKQRTADIQAMLQNMPQGILTIVPGAAIHPEYSAFLEAIFETRDLAGRPVMDVVFRNSDIGSDALAQVAAAIDSCLGEDIMNFDFNRHLLADEVVKDMGDGRSKVLDLSWSAITNEEGVIARLMLCVRDVTELKALAAEAGEQRRRLDMIGEVLAISQEKFERFMQSATSFVGENERIIREHDIPSKEAIAQLFRNMHTVKGNARTYSLQHLTGVVHDTEQRYDALRQPDGNAHWNREDMIADLDRVRAALQSYATVNEVSLGRKTAGARDDAASDSTESLESALDAPLRSLPSLARELGKEAPRVDIDDNGCRIGKAFSEPLANVFTHLLRNSIDHGIETASERVALGKTAAGSIRIEAQIVDDALRIALADDGRGLALGKIRAKAIERGWIDAHAHVADEALAEFIFRAGFSTAQSVTEVSGRGVGMDAVREFVAREGGRIELRFTDEECGAAYRMFETVVVLPVHVAVENTQAVTG</sequence>
<dbReference type="SUPFAM" id="SSF55874">
    <property type="entry name" value="ATPase domain of HSP90 chaperone/DNA topoisomerase II/histidine kinase"/>
    <property type="match status" value="1"/>
</dbReference>
<evidence type="ECO:0000256" key="9">
    <source>
        <dbReference type="ARBA" id="ARBA00035100"/>
    </source>
</evidence>
<dbReference type="PROSITE" id="PS50885">
    <property type="entry name" value="HAMP"/>
    <property type="match status" value="1"/>
</dbReference>
<evidence type="ECO:0000256" key="3">
    <source>
        <dbReference type="ARBA" id="ARBA00012438"/>
    </source>
</evidence>
<dbReference type="InterPro" id="IPR024478">
    <property type="entry name" value="HlyB_4HB_MCP"/>
</dbReference>
<keyword evidence="8" id="KW-0902">Two-component regulatory system</keyword>
<dbReference type="InterPro" id="IPR003660">
    <property type="entry name" value="HAMP_dom"/>
</dbReference>
<evidence type="ECO:0000256" key="11">
    <source>
        <dbReference type="SAM" id="MobiDB-lite"/>
    </source>
</evidence>
<gene>
    <name evidence="14" type="ORF">AWB70_02595</name>
</gene>
<feature type="modified residue" description="Phosphohistidine" evidence="10">
    <location>
        <position position="459"/>
    </location>
</feature>
<keyword evidence="7 14" id="KW-0418">Kinase</keyword>
<keyword evidence="5 10" id="KW-0597">Phosphoprotein</keyword>
<evidence type="ECO:0000259" key="12">
    <source>
        <dbReference type="PROSITE" id="PS50885"/>
    </source>
</evidence>
<dbReference type="SUPFAM" id="SSF158472">
    <property type="entry name" value="HAMP domain-like"/>
    <property type="match status" value="1"/>
</dbReference>
<keyword evidence="15" id="KW-1185">Reference proteome</keyword>
<accession>A0A158GXJ3</accession>
<dbReference type="Gene3D" id="1.10.8.500">
    <property type="entry name" value="HAMP domain in histidine kinase"/>
    <property type="match status" value="1"/>
</dbReference>
<dbReference type="Gene3D" id="3.30.450.20">
    <property type="entry name" value="PAS domain"/>
    <property type="match status" value="1"/>
</dbReference>
<dbReference type="SMART" id="SM00387">
    <property type="entry name" value="HATPase_c"/>
    <property type="match status" value="1"/>
</dbReference>
<dbReference type="Pfam" id="PF02518">
    <property type="entry name" value="HATPase_c"/>
    <property type="match status" value="1"/>
</dbReference>
<dbReference type="GO" id="GO:0000160">
    <property type="term" value="P:phosphorelay signal transduction system"/>
    <property type="evidence" value="ECO:0007669"/>
    <property type="project" value="UniProtKB-KW"/>
</dbReference>
<dbReference type="Proteomes" id="UP000054740">
    <property type="component" value="Unassembled WGS sequence"/>
</dbReference>
<dbReference type="Gene3D" id="3.30.565.10">
    <property type="entry name" value="Histidine kinase-like ATPase, C-terminal domain"/>
    <property type="match status" value="1"/>
</dbReference>
<dbReference type="InterPro" id="IPR008207">
    <property type="entry name" value="Sig_transdc_His_kin_Hpt_dom"/>
</dbReference>
<feature type="region of interest" description="Disordered" evidence="11">
    <location>
        <begin position="526"/>
        <end position="545"/>
    </location>
</feature>
<evidence type="ECO:0000256" key="7">
    <source>
        <dbReference type="ARBA" id="ARBA00022777"/>
    </source>
</evidence>
<dbReference type="GO" id="GO:0016020">
    <property type="term" value="C:membrane"/>
    <property type="evidence" value="ECO:0007669"/>
    <property type="project" value="UniProtKB-SubCell"/>
</dbReference>
<dbReference type="CDD" id="cd06225">
    <property type="entry name" value="HAMP"/>
    <property type="match status" value="1"/>
</dbReference>
<dbReference type="InterPro" id="IPR036890">
    <property type="entry name" value="HATPase_C_sf"/>
</dbReference>
<feature type="domain" description="HPt" evidence="13">
    <location>
        <begin position="414"/>
        <end position="519"/>
    </location>
</feature>
<comment type="subcellular location">
    <subcellularLocation>
        <location evidence="2">Membrane</location>
    </subcellularLocation>
</comment>
<keyword evidence="6" id="KW-0808">Transferase</keyword>
<proteinExistence type="predicted"/>
<feature type="domain" description="HAMP" evidence="12">
    <location>
        <begin position="207"/>
        <end position="260"/>
    </location>
</feature>
<comment type="catalytic activity">
    <reaction evidence="1">
        <text>ATP + protein L-histidine = ADP + protein N-phospho-L-histidine.</text>
        <dbReference type="EC" id="2.7.13.3"/>
    </reaction>
</comment>
<name>A0A158GXJ3_CABCO</name>
<dbReference type="SMART" id="SM00304">
    <property type="entry name" value="HAMP"/>
    <property type="match status" value="1"/>
</dbReference>
<comment type="function">
    <text evidence="9">Involved in the transmission of sensory signals from the chemoreceptors to the flagellar motors. CheA is autophosphorylated; it can transfer its phosphate group to either CheB or CheY.</text>
</comment>
<dbReference type="InterPro" id="IPR051315">
    <property type="entry name" value="Bact_Chemotaxis_CheA"/>
</dbReference>
<reference evidence="15" key="1">
    <citation type="submission" date="2016-01" db="EMBL/GenBank/DDBJ databases">
        <authorList>
            <person name="Peeters C."/>
        </authorList>
    </citation>
    <scope>NUCLEOTIDE SEQUENCE [LARGE SCALE GENOMIC DNA]</scope>
</reference>
<dbReference type="EC" id="2.7.13.3" evidence="3"/>